<accession>A0A9R1UL26</accession>
<dbReference type="Proteomes" id="UP000235145">
    <property type="component" value="Unassembled WGS sequence"/>
</dbReference>
<protein>
    <submittedName>
        <fullName evidence="2">Uncharacterized protein</fullName>
    </submittedName>
</protein>
<organism evidence="2 3">
    <name type="scientific">Lactuca sativa</name>
    <name type="common">Garden lettuce</name>
    <dbReference type="NCBI Taxonomy" id="4236"/>
    <lineage>
        <taxon>Eukaryota</taxon>
        <taxon>Viridiplantae</taxon>
        <taxon>Streptophyta</taxon>
        <taxon>Embryophyta</taxon>
        <taxon>Tracheophyta</taxon>
        <taxon>Spermatophyta</taxon>
        <taxon>Magnoliopsida</taxon>
        <taxon>eudicotyledons</taxon>
        <taxon>Gunneridae</taxon>
        <taxon>Pentapetalae</taxon>
        <taxon>asterids</taxon>
        <taxon>campanulids</taxon>
        <taxon>Asterales</taxon>
        <taxon>Asteraceae</taxon>
        <taxon>Cichorioideae</taxon>
        <taxon>Cichorieae</taxon>
        <taxon>Lactucinae</taxon>
        <taxon>Lactuca</taxon>
    </lineage>
</organism>
<evidence type="ECO:0000313" key="2">
    <source>
        <dbReference type="EMBL" id="KAJ0188843.1"/>
    </source>
</evidence>
<evidence type="ECO:0000313" key="3">
    <source>
        <dbReference type="Proteomes" id="UP000235145"/>
    </source>
</evidence>
<dbReference type="AlphaFoldDB" id="A0A9R1UL26"/>
<evidence type="ECO:0000256" key="1">
    <source>
        <dbReference type="SAM" id="Phobius"/>
    </source>
</evidence>
<keyword evidence="1" id="KW-1133">Transmembrane helix</keyword>
<keyword evidence="3" id="KW-1185">Reference proteome</keyword>
<keyword evidence="1" id="KW-0812">Transmembrane</keyword>
<comment type="caution">
    <text evidence="2">The sequence shown here is derived from an EMBL/GenBank/DDBJ whole genome shotgun (WGS) entry which is preliminary data.</text>
</comment>
<name>A0A9R1UL26_LACSA</name>
<reference evidence="2 3" key="1">
    <citation type="journal article" date="2017" name="Nat. Commun.">
        <title>Genome assembly with in vitro proximity ligation data and whole-genome triplication in lettuce.</title>
        <authorList>
            <person name="Reyes-Chin-Wo S."/>
            <person name="Wang Z."/>
            <person name="Yang X."/>
            <person name="Kozik A."/>
            <person name="Arikit S."/>
            <person name="Song C."/>
            <person name="Xia L."/>
            <person name="Froenicke L."/>
            <person name="Lavelle D.O."/>
            <person name="Truco M.J."/>
            <person name="Xia R."/>
            <person name="Zhu S."/>
            <person name="Xu C."/>
            <person name="Xu H."/>
            <person name="Xu X."/>
            <person name="Cox K."/>
            <person name="Korf I."/>
            <person name="Meyers B.C."/>
            <person name="Michelmore R.W."/>
        </authorList>
    </citation>
    <scope>NUCLEOTIDE SEQUENCE [LARGE SCALE GENOMIC DNA]</scope>
    <source>
        <strain evidence="3">cv. Salinas</strain>
        <tissue evidence="2">Seedlings</tissue>
    </source>
</reference>
<dbReference type="EMBL" id="NBSK02000009">
    <property type="protein sequence ID" value="KAJ0188843.1"/>
    <property type="molecule type" value="Genomic_DNA"/>
</dbReference>
<gene>
    <name evidence="2" type="ORF">LSAT_V11C900484750</name>
</gene>
<sequence>MILHDSQQGVKTWIASGEVLCLSCKIGLPLNGTQSNKDGYKYSTQERIVNIVTNKLKFDGGVSNGELGEWIMKTYNVNITYIKFLERGAMEIKLSKGFFIYLVACLGRFLIVYHPYSFLDARHLKGKFNGVLIGKSAQGH</sequence>
<keyword evidence="1" id="KW-0472">Membrane</keyword>
<feature type="transmembrane region" description="Helical" evidence="1">
    <location>
        <begin position="98"/>
        <end position="116"/>
    </location>
</feature>
<proteinExistence type="predicted"/>